<feature type="region of interest" description="Disordered" evidence="1">
    <location>
        <begin position="1"/>
        <end position="21"/>
    </location>
</feature>
<evidence type="ECO:0000256" key="2">
    <source>
        <dbReference type="SAM" id="Phobius"/>
    </source>
</evidence>
<dbReference type="EMBL" id="MU866297">
    <property type="protein sequence ID" value="KAK4174175.1"/>
    <property type="molecule type" value="Genomic_DNA"/>
</dbReference>
<keyword evidence="4" id="KW-1185">Reference proteome</keyword>
<name>A0AAN7A5L8_9PEZI</name>
<reference evidence="3" key="2">
    <citation type="submission" date="2023-05" db="EMBL/GenBank/DDBJ databases">
        <authorList>
            <consortium name="Lawrence Berkeley National Laboratory"/>
            <person name="Steindorff A."/>
            <person name="Hensen N."/>
            <person name="Bonometti L."/>
            <person name="Westerberg I."/>
            <person name="Brannstrom I.O."/>
            <person name="Guillou S."/>
            <person name="Cros-Aarteil S."/>
            <person name="Calhoun S."/>
            <person name="Haridas S."/>
            <person name="Kuo A."/>
            <person name="Mondo S."/>
            <person name="Pangilinan J."/>
            <person name="Riley R."/>
            <person name="Labutti K."/>
            <person name="Andreopoulos B."/>
            <person name="Lipzen A."/>
            <person name="Chen C."/>
            <person name="Yanf M."/>
            <person name="Daum C."/>
            <person name="Ng V."/>
            <person name="Clum A."/>
            <person name="Ohm R."/>
            <person name="Martin F."/>
            <person name="Silar P."/>
            <person name="Natvig D."/>
            <person name="Lalanne C."/>
            <person name="Gautier V."/>
            <person name="Ament-Velasquez S.L."/>
            <person name="Kruys A."/>
            <person name="Hutchinson M.I."/>
            <person name="Powell A.J."/>
            <person name="Barry K."/>
            <person name="Miller A.N."/>
            <person name="Grigoriev I.V."/>
            <person name="Debuchy R."/>
            <person name="Gladieux P."/>
            <person name="Thoren M.H."/>
            <person name="Johannesson H."/>
        </authorList>
    </citation>
    <scope>NUCLEOTIDE SEQUENCE</scope>
    <source>
        <strain evidence="3">CBS 892.96</strain>
    </source>
</reference>
<keyword evidence="2" id="KW-0472">Membrane</keyword>
<sequence length="106" mass="12237">MRGGRCRGGRMEGKGGRHSRPARSVRLHRQVFLTATRRMYVYYARNVIVDLTLLGFHSVLVLGAVVVLERERILILCSLSLLCFLTDGGYHFFYFLLLGDVRFRQM</sequence>
<dbReference type="AlphaFoldDB" id="A0AAN7A5L8"/>
<dbReference type="Proteomes" id="UP001302321">
    <property type="component" value="Unassembled WGS sequence"/>
</dbReference>
<feature type="transmembrane region" description="Helical" evidence="2">
    <location>
        <begin position="47"/>
        <end position="67"/>
    </location>
</feature>
<evidence type="ECO:0000313" key="4">
    <source>
        <dbReference type="Proteomes" id="UP001302321"/>
    </source>
</evidence>
<keyword evidence="2" id="KW-1133">Transmembrane helix</keyword>
<reference evidence="3" key="1">
    <citation type="journal article" date="2023" name="Mol. Phylogenet. Evol.">
        <title>Genome-scale phylogeny and comparative genomics of the fungal order Sordariales.</title>
        <authorList>
            <person name="Hensen N."/>
            <person name="Bonometti L."/>
            <person name="Westerberg I."/>
            <person name="Brannstrom I.O."/>
            <person name="Guillou S."/>
            <person name="Cros-Aarteil S."/>
            <person name="Calhoun S."/>
            <person name="Haridas S."/>
            <person name="Kuo A."/>
            <person name="Mondo S."/>
            <person name="Pangilinan J."/>
            <person name="Riley R."/>
            <person name="LaButti K."/>
            <person name="Andreopoulos B."/>
            <person name="Lipzen A."/>
            <person name="Chen C."/>
            <person name="Yan M."/>
            <person name="Daum C."/>
            <person name="Ng V."/>
            <person name="Clum A."/>
            <person name="Steindorff A."/>
            <person name="Ohm R.A."/>
            <person name="Martin F."/>
            <person name="Silar P."/>
            <person name="Natvig D.O."/>
            <person name="Lalanne C."/>
            <person name="Gautier V."/>
            <person name="Ament-Velasquez S.L."/>
            <person name="Kruys A."/>
            <person name="Hutchinson M.I."/>
            <person name="Powell A.J."/>
            <person name="Barry K."/>
            <person name="Miller A.N."/>
            <person name="Grigoriev I.V."/>
            <person name="Debuchy R."/>
            <person name="Gladieux P."/>
            <person name="Hiltunen Thoren M."/>
            <person name="Johannesson H."/>
        </authorList>
    </citation>
    <scope>NUCLEOTIDE SEQUENCE</scope>
    <source>
        <strain evidence="3">CBS 892.96</strain>
    </source>
</reference>
<evidence type="ECO:0000313" key="3">
    <source>
        <dbReference type="EMBL" id="KAK4174175.1"/>
    </source>
</evidence>
<evidence type="ECO:0000256" key="1">
    <source>
        <dbReference type="SAM" id="MobiDB-lite"/>
    </source>
</evidence>
<feature type="transmembrane region" description="Helical" evidence="2">
    <location>
        <begin position="73"/>
        <end position="97"/>
    </location>
</feature>
<proteinExistence type="predicted"/>
<accession>A0AAN7A5L8</accession>
<organism evidence="3 4">
    <name type="scientific">Triangularia setosa</name>
    <dbReference type="NCBI Taxonomy" id="2587417"/>
    <lineage>
        <taxon>Eukaryota</taxon>
        <taxon>Fungi</taxon>
        <taxon>Dikarya</taxon>
        <taxon>Ascomycota</taxon>
        <taxon>Pezizomycotina</taxon>
        <taxon>Sordariomycetes</taxon>
        <taxon>Sordariomycetidae</taxon>
        <taxon>Sordariales</taxon>
        <taxon>Podosporaceae</taxon>
        <taxon>Triangularia</taxon>
    </lineage>
</organism>
<protein>
    <submittedName>
        <fullName evidence="3">Uncharacterized protein</fullName>
    </submittedName>
</protein>
<gene>
    <name evidence="3" type="ORF">QBC36DRAFT_334259</name>
</gene>
<comment type="caution">
    <text evidence="3">The sequence shown here is derived from an EMBL/GenBank/DDBJ whole genome shotgun (WGS) entry which is preliminary data.</text>
</comment>
<keyword evidence="2" id="KW-0812">Transmembrane</keyword>